<reference evidence="1" key="1">
    <citation type="submission" date="2018-05" db="EMBL/GenBank/DDBJ databases">
        <authorList>
            <person name="Lanie J.A."/>
            <person name="Ng W.-L."/>
            <person name="Kazmierczak K.M."/>
            <person name="Andrzejewski T.M."/>
            <person name="Davidsen T.M."/>
            <person name="Wayne K.J."/>
            <person name="Tettelin H."/>
            <person name="Glass J.I."/>
            <person name="Rusch D."/>
            <person name="Podicherti R."/>
            <person name="Tsui H.-C.T."/>
            <person name="Winkler M.E."/>
        </authorList>
    </citation>
    <scope>NUCLEOTIDE SEQUENCE</scope>
</reference>
<dbReference type="EMBL" id="UINC01126377">
    <property type="protein sequence ID" value="SVD04821.1"/>
    <property type="molecule type" value="Genomic_DNA"/>
</dbReference>
<name>A0A382S7E5_9ZZZZ</name>
<evidence type="ECO:0000313" key="1">
    <source>
        <dbReference type="EMBL" id="SVD04821.1"/>
    </source>
</evidence>
<protein>
    <recommendedName>
        <fullName evidence="2">DUF3187 family protein</fullName>
    </recommendedName>
</protein>
<evidence type="ECO:0008006" key="2">
    <source>
        <dbReference type="Google" id="ProtNLM"/>
    </source>
</evidence>
<feature type="non-terminal residue" evidence="1">
    <location>
        <position position="159"/>
    </location>
</feature>
<feature type="non-terminal residue" evidence="1">
    <location>
        <position position="1"/>
    </location>
</feature>
<dbReference type="AlphaFoldDB" id="A0A382S7E5"/>
<organism evidence="1">
    <name type="scientific">marine metagenome</name>
    <dbReference type="NCBI Taxonomy" id="408172"/>
    <lineage>
        <taxon>unclassified sequences</taxon>
        <taxon>metagenomes</taxon>
        <taxon>ecological metagenomes</taxon>
    </lineage>
</organism>
<gene>
    <name evidence="1" type="ORF">METZ01_LOCUS357675</name>
</gene>
<dbReference type="Pfam" id="PF11383">
    <property type="entry name" value="DUF3187"/>
    <property type="match status" value="1"/>
</dbReference>
<proteinExistence type="predicted"/>
<accession>A0A382S7E5</accession>
<dbReference type="InterPro" id="IPR021523">
    <property type="entry name" value="DUF3187"/>
</dbReference>
<sequence>VKRSQLFLILVLPLAATPAVAVNDIFEPFVTSNLSPFVQTHNLPSARPAKLLKKGTMRIRLTSEIANNFTSDSSSGESITIDGETWRNQLHISYGLSDRWELGIAIPHIIHDGGSFDGFIEDWHKVFGLPNRNRGAVAQDQLNYHWQNSCASQVNIMNS</sequence>